<keyword evidence="5" id="KW-0051">Antiviral defense</keyword>
<reference evidence="10" key="2">
    <citation type="submission" date="2016-02" db="EMBL/GenBank/DDBJ databases">
        <title>The draft genome sequence of the rumen methanogen Methanobrevibacter olleyae YLM1.</title>
        <authorList>
            <consortium name="New Zealand Agricultural Greenhouse Gas Research Centre/Pastoral Greenhouse Gas Research Consortium"/>
            <person name="Kelly W.J."/>
            <person name="Li D."/>
            <person name="Lambie S.C."/>
            <person name="Attwood G.T."/>
            <person name="Altermann E."/>
            <person name="Leahy S.C."/>
        </authorList>
    </citation>
    <scope>NUCLEOTIDE SEQUENCE [LARGE SCALE GENOMIC DNA]</scope>
    <source>
        <strain evidence="10">YLM1</strain>
    </source>
</reference>
<accession>A0A126QZL7</accession>
<evidence type="ECO:0000256" key="4">
    <source>
        <dbReference type="ARBA" id="ARBA00022884"/>
    </source>
</evidence>
<dbReference type="GO" id="GO:0003723">
    <property type="term" value="F:RNA binding"/>
    <property type="evidence" value="ECO:0007669"/>
    <property type="project" value="UniProtKB-KW"/>
</dbReference>
<dbReference type="OrthoDB" id="86248at2157"/>
<comment type="similarity">
    <text evidence="2">Belongs to the CRISPR-associated Csm5 family.</text>
</comment>
<reference evidence="8 10" key="1">
    <citation type="journal article" date="2016" name="Genome Announc.">
        <title>Draft Genome Sequence of the Rumen Methanogen Methanobrevibacter olleyae YLM1.</title>
        <authorList>
            <person name="Kelly W.J."/>
            <person name="Li D."/>
            <person name="Lambie S.C."/>
            <person name="Cox F."/>
            <person name="Attwood G.T."/>
            <person name="Altermann E."/>
            <person name="Leahy S.C."/>
        </authorList>
    </citation>
    <scope>NUCLEOTIDE SEQUENCE [LARGE SCALE GENOMIC DNA]</scope>
    <source>
        <strain evidence="8 10">YLM1</strain>
    </source>
</reference>
<dbReference type="EMBL" id="FOTL01000041">
    <property type="protein sequence ID" value="SFL79978.1"/>
    <property type="molecule type" value="Genomic_DNA"/>
</dbReference>
<organism evidence="8 10">
    <name type="scientific">Methanobrevibacter olleyae</name>
    <dbReference type="NCBI Taxonomy" id="294671"/>
    <lineage>
        <taxon>Archaea</taxon>
        <taxon>Methanobacteriati</taxon>
        <taxon>Methanobacteriota</taxon>
        <taxon>Methanomada group</taxon>
        <taxon>Methanobacteria</taxon>
        <taxon>Methanobacteriales</taxon>
        <taxon>Methanobacteriaceae</taxon>
        <taxon>Methanobrevibacter</taxon>
    </lineage>
</organism>
<evidence type="ECO:0000256" key="3">
    <source>
        <dbReference type="ARBA" id="ARBA00016113"/>
    </source>
</evidence>
<evidence type="ECO:0000313" key="10">
    <source>
        <dbReference type="Proteomes" id="UP000066376"/>
    </source>
</evidence>
<dbReference type="PANTHER" id="PTHR38007:SF1">
    <property type="entry name" value="CRISPR SYSTEM CMS PROTEIN CSM5"/>
    <property type="match status" value="1"/>
</dbReference>
<dbReference type="Pfam" id="PF03787">
    <property type="entry name" value="RAMPs"/>
    <property type="match status" value="1"/>
</dbReference>
<protein>
    <recommendedName>
        <fullName evidence="3">CRISPR system Cms protein Csm5</fullName>
    </recommendedName>
    <alternativeName>
        <fullName evidence="6">CRISPR type III A-associated protein Csm5</fullName>
    </alternativeName>
</protein>
<evidence type="ECO:0000256" key="1">
    <source>
        <dbReference type="ARBA" id="ARBA00003088"/>
    </source>
</evidence>
<evidence type="ECO:0000256" key="5">
    <source>
        <dbReference type="ARBA" id="ARBA00023118"/>
    </source>
</evidence>
<dbReference type="AlphaFoldDB" id="A0A126QZL7"/>
<dbReference type="Proteomes" id="UP000066376">
    <property type="component" value="Chromosome"/>
</dbReference>
<dbReference type="NCBIfam" id="TIGR01899">
    <property type="entry name" value="cas_TM1807_csm5"/>
    <property type="match status" value="1"/>
</dbReference>
<dbReference type="PATRIC" id="fig|294671.3.peg.722"/>
<sequence>MESKVYKCKIRTISPVHIGSGKDFGPSEYVNAKAKQKDNVVKIIKRVDFAKFYGDLDENKQDRFLSNLSNPNYKIEEDFPKISKEYTRYNSINKSSISKDSHFAPDISEHIKTSDNLYIPGSSIKGAIKTAIFYDLLSDEDIENIDDLIQIRGNRTIINRRDYNNFIDEFFSARRGNSAQRSIMRFLQISDSSVIKTPTIHEVLSIMAKNRGGMPDGVESYSRNGSVVKSYIETIDRNKIVNSEFTLNYDEDILRRNEIGDKSFILDIDYIKKAIYSFSRDLIDYELDYAEKYKVSYLTKFYNSITKFNKEISPVLRIGAGSGLMATSIAMKVKKYDDLEGTQIFDSIRETFRRKYPYEFPKSRKVTKTGLPLSWVQLNFE</sequence>
<dbReference type="RefSeq" id="WP_067146336.1">
    <property type="nucleotide sequence ID" value="NZ_CP014265.1"/>
</dbReference>
<dbReference type="InterPro" id="IPR010173">
    <property type="entry name" value="CRISPR-assoc_Csm5"/>
</dbReference>
<evidence type="ECO:0000256" key="6">
    <source>
        <dbReference type="ARBA" id="ARBA00031720"/>
    </source>
</evidence>
<dbReference type="PANTHER" id="PTHR38007">
    <property type="entry name" value="CRISPR SYSTEM CMS PROTEIN CSM5"/>
    <property type="match status" value="1"/>
</dbReference>
<dbReference type="KEGG" id="mol:YLM1_0695"/>
<evidence type="ECO:0000259" key="7">
    <source>
        <dbReference type="Pfam" id="PF03787"/>
    </source>
</evidence>
<dbReference type="InterPro" id="IPR005537">
    <property type="entry name" value="RAMP_III_fam"/>
</dbReference>
<evidence type="ECO:0000313" key="8">
    <source>
        <dbReference type="EMBL" id="AMK15252.1"/>
    </source>
</evidence>
<evidence type="ECO:0000313" key="9">
    <source>
        <dbReference type="EMBL" id="SFL79978.1"/>
    </source>
</evidence>
<comment type="function">
    <text evidence="1">This subunit might be involved in maturation of a crRNA intermediate to its mature form.</text>
</comment>
<evidence type="ECO:0000313" key="11">
    <source>
        <dbReference type="Proteomes" id="UP000183442"/>
    </source>
</evidence>
<dbReference type="STRING" id="294671.YLM1_0695"/>
<dbReference type="Proteomes" id="UP000183442">
    <property type="component" value="Unassembled WGS sequence"/>
</dbReference>
<dbReference type="EMBL" id="CP014265">
    <property type="protein sequence ID" value="AMK15252.1"/>
    <property type="molecule type" value="Genomic_DNA"/>
</dbReference>
<name>A0A126QZL7_METOL</name>
<dbReference type="GeneID" id="28488991"/>
<gene>
    <name evidence="9" type="ORF">SAMN02910297_01781</name>
    <name evidence="8" type="ORF">YLM1_0695</name>
</gene>
<keyword evidence="4" id="KW-0694">RNA-binding</keyword>
<reference evidence="11" key="4">
    <citation type="submission" date="2016-10" db="EMBL/GenBank/DDBJ databases">
        <authorList>
            <person name="Varghese N."/>
        </authorList>
    </citation>
    <scope>NUCLEOTIDE SEQUENCE [LARGE SCALE GENOMIC DNA]</scope>
    <source>
        <strain evidence="11">DSM 16632</strain>
    </source>
</reference>
<reference evidence="9" key="3">
    <citation type="submission" date="2016-10" db="EMBL/GenBank/DDBJ databases">
        <authorList>
            <person name="de Groot N.N."/>
        </authorList>
    </citation>
    <scope>NUCLEOTIDE SEQUENCE [LARGE SCALE GENOMIC DNA]</scope>
    <source>
        <strain evidence="9">DSM 16632</strain>
    </source>
</reference>
<feature type="domain" description="CRISPR type III-associated protein" evidence="7">
    <location>
        <begin position="9"/>
        <end position="272"/>
    </location>
</feature>
<evidence type="ECO:0000256" key="2">
    <source>
        <dbReference type="ARBA" id="ARBA00006680"/>
    </source>
</evidence>
<dbReference type="GO" id="GO:0051607">
    <property type="term" value="P:defense response to virus"/>
    <property type="evidence" value="ECO:0007669"/>
    <property type="project" value="UniProtKB-KW"/>
</dbReference>
<keyword evidence="10" id="KW-1185">Reference proteome</keyword>
<proteinExistence type="inferred from homology"/>